<evidence type="ECO:0000313" key="1">
    <source>
        <dbReference type="EMBL" id="MBW83914.1"/>
    </source>
</evidence>
<dbReference type="AlphaFoldDB" id="A0A2P2IRR1"/>
<keyword evidence="1" id="KW-0575">Peroxidase</keyword>
<organism evidence="1">
    <name type="scientific">Rhizophora mucronata</name>
    <name type="common">Asiatic mangrove</name>
    <dbReference type="NCBI Taxonomy" id="61149"/>
    <lineage>
        <taxon>Eukaryota</taxon>
        <taxon>Viridiplantae</taxon>
        <taxon>Streptophyta</taxon>
        <taxon>Embryophyta</taxon>
        <taxon>Tracheophyta</taxon>
        <taxon>Spermatophyta</taxon>
        <taxon>Magnoliopsida</taxon>
        <taxon>eudicotyledons</taxon>
        <taxon>Gunneridae</taxon>
        <taxon>Pentapetalae</taxon>
        <taxon>rosids</taxon>
        <taxon>fabids</taxon>
        <taxon>Malpighiales</taxon>
        <taxon>Rhizophoraceae</taxon>
        <taxon>Rhizophora</taxon>
    </lineage>
</organism>
<sequence>MQCPLTFSCLPRLPPRCKARVLELGFTQLRALEQNP</sequence>
<keyword evidence="1" id="KW-0560">Oxidoreductase</keyword>
<dbReference type="GO" id="GO:0004601">
    <property type="term" value="F:peroxidase activity"/>
    <property type="evidence" value="ECO:0007669"/>
    <property type="project" value="UniProtKB-KW"/>
</dbReference>
<reference evidence="1" key="1">
    <citation type="submission" date="2018-02" db="EMBL/GenBank/DDBJ databases">
        <title>Rhizophora mucronata_Transcriptome.</title>
        <authorList>
            <person name="Meera S.P."/>
            <person name="Sreeshan A."/>
            <person name="Augustine A."/>
        </authorList>
    </citation>
    <scope>NUCLEOTIDE SEQUENCE</scope>
    <source>
        <tissue evidence="1">Leaf</tissue>
    </source>
</reference>
<dbReference type="EMBL" id="GGEC01003431">
    <property type="protein sequence ID" value="MBW83914.1"/>
    <property type="molecule type" value="Transcribed_RNA"/>
</dbReference>
<proteinExistence type="predicted"/>
<accession>A0A2P2IRR1</accession>
<name>A0A2P2IRR1_RHIMU</name>
<protein>
    <submittedName>
        <fullName evidence="1">Peroxidase</fullName>
    </submittedName>
</protein>